<dbReference type="EMBL" id="CAJVCH010105274">
    <property type="protein sequence ID" value="CAG7724052.1"/>
    <property type="molecule type" value="Genomic_DNA"/>
</dbReference>
<organism evidence="1 2">
    <name type="scientific">Allacma fusca</name>
    <dbReference type="NCBI Taxonomy" id="39272"/>
    <lineage>
        <taxon>Eukaryota</taxon>
        <taxon>Metazoa</taxon>
        <taxon>Ecdysozoa</taxon>
        <taxon>Arthropoda</taxon>
        <taxon>Hexapoda</taxon>
        <taxon>Collembola</taxon>
        <taxon>Symphypleona</taxon>
        <taxon>Sminthuridae</taxon>
        <taxon>Allacma</taxon>
    </lineage>
</organism>
<sequence>SPGLTPAEIITMVAQTKAKAIVTIPEFLPLVKALQ</sequence>
<evidence type="ECO:0000313" key="1">
    <source>
        <dbReference type="EMBL" id="CAG7724052.1"/>
    </source>
</evidence>
<dbReference type="OrthoDB" id="10253869at2759"/>
<name>A0A8J2NSA3_9HEXA</name>
<dbReference type="AlphaFoldDB" id="A0A8J2NSA3"/>
<keyword evidence="2" id="KW-1185">Reference proteome</keyword>
<protein>
    <submittedName>
        <fullName evidence="1">Uncharacterized protein</fullName>
    </submittedName>
</protein>
<gene>
    <name evidence="1" type="ORF">AFUS01_LOCUS13096</name>
</gene>
<evidence type="ECO:0000313" key="2">
    <source>
        <dbReference type="Proteomes" id="UP000708208"/>
    </source>
</evidence>
<comment type="caution">
    <text evidence="1">The sequence shown here is derived from an EMBL/GenBank/DDBJ whole genome shotgun (WGS) entry which is preliminary data.</text>
</comment>
<dbReference type="Proteomes" id="UP000708208">
    <property type="component" value="Unassembled WGS sequence"/>
</dbReference>
<proteinExistence type="predicted"/>
<accession>A0A8J2NSA3</accession>
<feature type="non-terminal residue" evidence="1">
    <location>
        <position position="35"/>
    </location>
</feature>
<reference evidence="1" key="1">
    <citation type="submission" date="2021-06" db="EMBL/GenBank/DDBJ databases">
        <authorList>
            <person name="Hodson N. C."/>
            <person name="Mongue J. A."/>
            <person name="Jaron S. K."/>
        </authorList>
    </citation>
    <scope>NUCLEOTIDE SEQUENCE</scope>
</reference>
<feature type="non-terminal residue" evidence="1">
    <location>
        <position position="1"/>
    </location>
</feature>